<dbReference type="AlphaFoldDB" id="A0A4R7VCA6"/>
<keyword evidence="3" id="KW-0695">RNA-directed DNA polymerase</keyword>
<organism evidence="3 4">
    <name type="scientific">Pseudomonas helmanticensis</name>
    <dbReference type="NCBI Taxonomy" id="1471381"/>
    <lineage>
        <taxon>Bacteria</taxon>
        <taxon>Pseudomonadati</taxon>
        <taxon>Pseudomonadota</taxon>
        <taxon>Gammaproteobacteria</taxon>
        <taxon>Pseudomonadales</taxon>
        <taxon>Pseudomonadaceae</taxon>
        <taxon>Pseudomonas</taxon>
    </lineage>
</organism>
<dbReference type="InterPro" id="IPR000477">
    <property type="entry name" value="RT_dom"/>
</dbReference>
<dbReference type="SUPFAM" id="SSF56672">
    <property type="entry name" value="DNA/RNA polymerases"/>
    <property type="match status" value="1"/>
</dbReference>
<evidence type="ECO:0000259" key="2">
    <source>
        <dbReference type="PROSITE" id="PS50878"/>
    </source>
</evidence>
<dbReference type="Gene3D" id="3.30.70.270">
    <property type="match status" value="1"/>
</dbReference>
<accession>A0A4R7VCA6</accession>
<dbReference type="Pfam" id="PF00078">
    <property type="entry name" value="RVT_1"/>
    <property type="match status" value="1"/>
</dbReference>
<dbReference type="EMBL" id="SOCQ01000007">
    <property type="protein sequence ID" value="TDV46722.1"/>
    <property type="molecule type" value="Genomic_DNA"/>
</dbReference>
<dbReference type="InterPro" id="IPR043502">
    <property type="entry name" value="DNA/RNA_pol_sf"/>
</dbReference>
<reference evidence="3 4" key="1">
    <citation type="submission" date="2019-03" db="EMBL/GenBank/DDBJ databases">
        <title>Genomic analyses of the natural microbiome of Caenorhabditis elegans.</title>
        <authorList>
            <person name="Samuel B."/>
        </authorList>
    </citation>
    <scope>NUCLEOTIDE SEQUENCE [LARGE SCALE GENOMIC DNA]</scope>
    <source>
        <strain evidence="3 4">BIGb0525</strain>
    </source>
</reference>
<dbReference type="InterPro" id="IPR043128">
    <property type="entry name" value="Rev_trsase/Diguanyl_cyclase"/>
</dbReference>
<dbReference type="RefSeq" id="WP_134176206.1">
    <property type="nucleotide sequence ID" value="NZ_SOCQ01000007.1"/>
</dbReference>
<evidence type="ECO:0000313" key="3">
    <source>
        <dbReference type="EMBL" id="TDV46722.1"/>
    </source>
</evidence>
<keyword evidence="3" id="KW-0548">Nucleotidyltransferase</keyword>
<evidence type="ECO:0000256" key="1">
    <source>
        <dbReference type="ARBA" id="ARBA00034120"/>
    </source>
</evidence>
<feature type="domain" description="Reverse transcriptase" evidence="2">
    <location>
        <begin position="1"/>
        <end position="272"/>
    </location>
</feature>
<dbReference type="Proteomes" id="UP000295804">
    <property type="component" value="Unassembled WGS sequence"/>
</dbReference>
<keyword evidence="3" id="KW-0808">Transferase</keyword>
<protein>
    <submittedName>
        <fullName evidence="3">Retron-type reverse transcriptase</fullName>
    </submittedName>
</protein>
<gene>
    <name evidence="3" type="ORF">EDF87_107136</name>
</gene>
<proteinExistence type="inferred from homology"/>
<dbReference type="PROSITE" id="PS50878">
    <property type="entry name" value="RT_POL"/>
    <property type="match status" value="1"/>
</dbReference>
<dbReference type="PANTHER" id="PTHR34047">
    <property type="entry name" value="NUCLEAR INTRON MATURASE 1, MITOCHONDRIAL-RELATED"/>
    <property type="match status" value="1"/>
</dbReference>
<dbReference type="InterPro" id="IPR051083">
    <property type="entry name" value="GrpII_Intron_Splice-Mob/Def"/>
</dbReference>
<name>A0A4R7VCA6_9PSED</name>
<comment type="caution">
    <text evidence="3">The sequence shown here is derived from an EMBL/GenBank/DDBJ whole genome shotgun (WGS) entry which is preliminary data.</text>
</comment>
<dbReference type="PANTHER" id="PTHR34047:SF8">
    <property type="entry name" value="PROTEIN YKFC"/>
    <property type="match status" value="1"/>
</dbReference>
<comment type="similarity">
    <text evidence="1">Belongs to the bacterial reverse transcriptase family.</text>
</comment>
<sequence>MQNKRSAFKEFFSPEALTKTFNDRIKSKPSIGIDGTSISAFESRINIETTTCSKKIKTYKFKFSPYLEEVKSKGRGKIPRVISKPTIRDKTLLSSTNLCLQAYFPDVVSRKLPNEIIRDIKKNLHDSNEDLFFCKIDIKSFYDAISHEILEKKLKKNLDKKTLWIVSNAIRNITVSGLAKKASYPKENTLGIPQGLPISNILSDIYLQHVDNHFKADNYRRYVDDILIISPNETSKTTEKIKALLKKVKLETNEKTVEGKISDGLEYLGYEFRSRNIVSVRESSIDKFIRSLIAPITRYKKGLDKSIGRTWLTVETRKNILIEHLNEKITGAISEKKRFGWIFYFIEITDLKILYDLDAIVKRELIKARFSVDEYARVKRLARAFHEAKHSPEGGYIHNYDKYKTTEEKIQALMRFGYLDPNGSTAYTPEHINSLFDKLRASQLLQLEIDIGTMY</sequence>
<dbReference type="GO" id="GO:0003964">
    <property type="term" value="F:RNA-directed DNA polymerase activity"/>
    <property type="evidence" value="ECO:0007669"/>
    <property type="project" value="UniProtKB-KW"/>
</dbReference>
<evidence type="ECO:0000313" key="4">
    <source>
        <dbReference type="Proteomes" id="UP000295804"/>
    </source>
</evidence>